<dbReference type="Proteomes" id="UP000499080">
    <property type="component" value="Unassembled WGS sequence"/>
</dbReference>
<organism evidence="1 2">
    <name type="scientific">Araneus ventricosus</name>
    <name type="common">Orbweaver spider</name>
    <name type="synonym">Epeira ventricosa</name>
    <dbReference type="NCBI Taxonomy" id="182803"/>
    <lineage>
        <taxon>Eukaryota</taxon>
        <taxon>Metazoa</taxon>
        <taxon>Ecdysozoa</taxon>
        <taxon>Arthropoda</taxon>
        <taxon>Chelicerata</taxon>
        <taxon>Arachnida</taxon>
        <taxon>Araneae</taxon>
        <taxon>Araneomorphae</taxon>
        <taxon>Entelegynae</taxon>
        <taxon>Araneoidea</taxon>
        <taxon>Araneidae</taxon>
        <taxon>Araneus</taxon>
    </lineage>
</organism>
<evidence type="ECO:0000313" key="1">
    <source>
        <dbReference type="EMBL" id="GBO42308.1"/>
    </source>
</evidence>
<dbReference type="EMBL" id="BGPR01068346">
    <property type="protein sequence ID" value="GBO42308.1"/>
    <property type="molecule type" value="Genomic_DNA"/>
</dbReference>
<keyword evidence="2" id="KW-1185">Reference proteome</keyword>
<reference evidence="1 2" key="1">
    <citation type="journal article" date="2019" name="Sci. Rep.">
        <title>Orb-weaving spider Araneus ventricosus genome elucidates the spidroin gene catalogue.</title>
        <authorList>
            <person name="Kono N."/>
            <person name="Nakamura H."/>
            <person name="Ohtoshi R."/>
            <person name="Moran D.A.P."/>
            <person name="Shinohara A."/>
            <person name="Yoshida Y."/>
            <person name="Fujiwara M."/>
            <person name="Mori M."/>
            <person name="Tomita M."/>
            <person name="Arakawa K."/>
        </authorList>
    </citation>
    <scope>NUCLEOTIDE SEQUENCE [LARGE SCALE GENOMIC DNA]</scope>
</reference>
<protein>
    <recommendedName>
        <fullName evidence="3">Transposable element Tc3 transposase</fullName>
    </recommendedName>
</protein>
<dbReference type="AlphaFoldDB" id="A0A4Y2WZK2"/>
<gene>
    <name evidence="1" type="ORF">AVEN_109835_1</name>
</gene>
<comment type="caution">
    <text evidence="1">The sequence shown here is derived from an EMBL/GenBank/DDBJ whole genome shotgun (WGS) entry which is preliminary data.</text>
</comment>
<evidence type="ECO:0008006" key="3">
    <source>
        <dbReference type="Google" id="ProtNLM"/>
    </source>
</evidence>
<dbReference type="Gene3D" id="3.30.420.10">
    <property type="entry name" value="Ribonuclease H-like superfamily/Ribonuclease H"/>
    <property type="match status" value="1"/>
</dbReference>
<proteinExistence type="predicted"/>
<dbReference type="InterPro" id="IPR036397">
    <property type="entry name" value="RNaseH_sf"/>
</dbReference>
<dbReference type="OrthoDB" id="6468396at2759"/>
<accession>A0A4Y2WZK2</accession>
<name>A0A4Y2WZK2_ARAVE</name>
<sequence length="128" mass="15233">MSKAIHKQKRADWAKYHQTWEYQWHRVIFSDEKKFKLDGPAFYLHDMRKEEEIFSKRQQGGGPLMVWGGFGYGGKLNLAFPSGRYRLPRNARNPLTTICRENWWPKLDFPAEQRPHSRCKIFLGMVFG</sequence>
<dbReference type="GO" id="GO:0003676">
    <property type="term" value="F:nucleic acid binding"/>
    <property type="evidence" value="ECO:0007669"/>
    <property type="project" value="InterPro"/>
</dbReference>
<evidence type="ECO:0000313" key="2">
    <source>
        <dbReference type="Proteomes" id="UP000499080"/>
    </source>
</evidence>